<dbReference type="EMBL" id="AMCI01001127">
    <property type="protein sequence ID" value="EJX06541.1"/>
    <property type="molecule type" value="Genomic_DNA"/>
</dbReference>
<accession>J9D1U6</accession>
<sequence length="35" mass="4084">MAPFAAILLSTIAQAMIWPMYRDLFGEKHLFERQS</sequence>
<gene>
    <name evidence="1" type="ORF">EVA_05352</name>
</gene>
<comment type="caution">
    <text evidence="1">The sequence shown here is derived from an EMBL/GenBank/DDBJ whole genome shotgun (WGS) entry which is preliminary data.</text>
</comment>
<name>J9D1U6_9ZZZZ</name>
<evidence type="ECO:0000313" key="1">
    <source>
        <dbReference type="EMBL" id="EJX06541.1"/>
    </source>
</evidence>
<protein>
    <submittedName>
        <fullName evidence="1">Uncharacterized protein</fullName>
    </submittedName>
</protein>
<organism evidence="1">
    <name type="scientific">gut metagenome</name>
    <dbReference type="NCBI Taxonomy" id="749906"/>
    <lineage>
        <taxon>unclassified sequences</taxon>
        <taxon>metagenomes</taxon>
        <taxon>organismal metagenomes</taxon>
    </lineage>
</organism>
<dbReference type="AlphaFoldDB" id="J9D1U6"/>
<proteinExistence type="predicted"/>
<reference evidence="1" key="1">
    <citation type="journal article" date="2012" name="PLoS ONE">
        <title>Gene sets for utilization of primary and secondary nutrition supplies in the distal gut of endangered iberian lynx.</title>
        <authorList>
            <person name="Alcaide M."/>
            <person name="Messina E."/>
            <person name="Richter M."/>
            <person name="Bargiela R."/>
            <person name="Peplies J."/>
            <person name="Huws S.A."/>
            <person name="Newbold C.J."/>
            <person name="Golyshin P.N."/>
            <person name="Simon M.A."/>
            <person name="Lopez G."/>
            <person name="Yakimov M.M."/>
            <person name="Ferrer M."/>
        </authorList>
    </citation>
    <scope>NUCLEOTIDE SEQUENCE</scope>
</reference>